<keyword evidence="13" id="KW-1185">Reference proteome</keyword>
<dbReference type="Gene3D" id="1.10.486.10">
    <property type="entry name" value="PCRA, domain 4"/>
    <property type="match status" value="1"/>
</dbReference>
<dbReference type="OrthoDB" id="6427080at2759"/>
<protein>
    <recommendedName>
        <fullName evidence="4">PCNA-interacting partner</fullName>
    </recommendedName>
    <alternativeName>
        <fullName evidence="10">PARP-1 binding protein</fullName>
    </alternativeName>
    <alternativeName>
        <fullName evidence="11">PARP1-binding protein</fullName>
    </alternativeName>
</protein>
<evidence type="ECO:0000256" key="1">
    <source>
        <dbReference type="ARBA" id="ARBA00004123"/>
    </source>
</evidence>
<feature type="compositionally biased region" description="Basic residues" evidence="12">
    <location>
        <begin position="680"/>
        <end position="694"/>
    </location>
</feature>
<reference evidence="14" key="2">
    <citation type="submission" date="2025-08" db="UniProtKB">
        <authorList>
            <consortium name="RefSeq"/>
        </authorList>
    </citation>
    <scope>IDENTIFICATION</scope>
    <source>
        <strain evidence="14">S238N-H82</strain>
        <tissue evidence="14">Testes</tissue>
    </source>
</reference>
<evidence type="ECO:0000256" key="4">
    <source>
        <dbReference type="ARBA" id="ARBA00014320"/>
    </source>
</evidence>
<dbReference type="AlphaFoldDB" id="A0A9J7MFT6"/>
<reference evidence="13" key="1">
    <citation type="journal article" date="2020" name="Nat. Ecol. Evol.">
        <title>Deeply conserved synteny resolves early events in vertebrate evolution.</title>
        <authorList>
            <person name="Simakov O."/>
            <person name="Marletaz F."/>
            <person name="Yue J.X."/>
            <person name="O'Connell B."/>
            <person name="Jenkins J."/>
            <person name="Brandt A."/>
            <person name="Calef R."/>
            <person name="Tung C.H."/>
            <person name="Huang T.K."/>
            <person name="Schmutz J."/>
            <person name="Satoh N."/>
            <person name="Yu J.K."/>
            <person name="Putnam N.H."/>
            <person name="Green R.E."/>
            <person name="Rokhsar D.S."/>
        </authorList>
    </citation>
    <scope>NUCLEOTIDE SEQUENCE [LARGE SCALE GENOMIC DNA]</scope>
    <source>
        <strain evidence="13">S238N-H82</strain>
    </source>
</reference>
<evidence type="ECO:0000256" key="3">
    <source>
        <dbReference type="ARBA" id="ARBA00009135"/>
    </source>
</evidence>
<evidence type="ECO:0000256" key="12">
    <source>
        <dbReference type="SAM" id="MobiDB-lite"/>
    </source>
</evidence>
<dbReference type="GO" id="GO:0005737">
    <property type="term" value="C:cytoplasm"/>
    <property type="evidence" value="ECO:0007669"/>
    <property type="project" value="UniProtKB-SubCell"/>
</dbReference>
<dbReference type="GeneID" id="118409547"/>
<dbReference type="InterPro" id="IPR038932">
    <property type="entry name" value="PARPBP"/>
</dbReference>
<evidence type="ECO:0000256" key="9">
    <source>
        <dbReference type="ARBA" id="ARBA00023242"/>
    </source>
</evidence>
<dbReference type="PANTHER" id="PTHR32121:SF0">
    <property type="entry name" value="PCNA-INTERACTING PARTNER"/>
    <property type="match status" value="1"/>
</dbReference>
<name>A0A9J7MFT6_BRAFL</name>
<feature type="region of interest" description="Disordered" evidence="12">
    <location>
        <begin position="463"/>
        <end position="488"/>
    </location>
</feature>
<keyword evidence="6" id="KW-0227">DNA damage</keyword>
<keyword evidence="9" id="KW-0539">Nucleus</keyword>
<evidence type="ECO:0000313" key="13">
    <source>
        <dbReference type="Proteomes" id="UP000001554"/>
    </source>
</evidence>
<evidence type="ECO:0000256" key="11">
    <source>
        <dbReference type="ARBA" id="ARBA00032731"/>
    </source>
</evidence>
<dbReference type="GO" id="GO:0005634">
    <property type="term" value="C:nucleus"/>
    <property type="evidence" value="ECO:0007669"/>
    <property type="project" value="UniProtKB-SubCell"/>
</dbReference>
<organism evidence="13 14">
    <name type="scientific">Branchiostoma floridae</name>
    <name type="common">Florida lancelet</name>
    <name type="synonym">Amphioxus</name>
    <dbReference type="NCBI Taxonomy" id="7739"/>
    <lineage>
        <taxon>Eukaryota</taxon>
        <taxon>Metazoa</taxon>
        <taxon>Chordata</taxon>
        <taxon>Cephalochordata</taxon>
        <taxon>Leptocardii</taxon>
        <taxon>Amphioxiformes</taxon>
        <taxon>Branchiostomatidae</taxon>
        <taxon>Branchiostoma</taxon>
    </lineage>
</organism>
<keyword evidence="8" id="KW-0234">DNA repair</keyword>
<comment type="similarity">
    <text evidence="3">Belongs to the PARI family.</text>
</comment>
<dbReference type="GO" id="GO:2000042">
    <property type="term" value="P:negative regulation of double-strand break repair via homologous recombination"/>
    <property type="evidence" value="ECO:0000318"/>
    <property type="project" value="GO_Central"/>
</dbReference>
<evidence type="ECO:0000256" key="7">
    <source>
        <dbReference type="ARBA" id="ARBA00023125"/>
    </source>
</evidence>
<dbReference type="KEGG" id="bfo:118409547"/>
<accession>A0A9J7MFT6</accession>
<evidence type="ECO:0000256" key="10">
    <source>
        <dbReference type="ARBA" id="ARBA00031632"/>
    </source>
</evidence>
<dbReference type="OMA" id="CSSQVKM"/>
<gene>
    <name evidence="14" type="primary">LOC118409547</name>
</gene>
<comment type="subcellular location">
    <subcellularLocation>
        <location evidence="2">Cytoplasm</location>
    </subcellularLocation>
    <subcellularLocation>
        <location evidence="1">Nucleus</location>
    </subcellularLocation>
</comment>
<evidence type="ECO:0000256" key="8">
    <source>
        <dbReference type="ARBA" id="ARBA00023204"/>
    </source>
</evidence>
<proteinExistence type="inferred from homology"/>
<dbReference type="GO" id="GO:0003677">
    <property type="term" value="F:DNA binding"/>
    <property type="evidence" value="ECO:0007669"/>
    <property type="project" value="UniProtKB-KW"/>
</dbReference>
<evidence type="ECO:0000256" key="2">
    <source>
        <dbReference type="ARBA" id="ARBA00004496"/>
    </source>
</evidence>
<sequence>MATPKYGNEITNEITVPAPDWSVGSAARNLNFGQSSPREHSAERRGFIIGHMENMTGGVLYLENADTENGSVFLNAVVKQLVDNNTHDEQQLCVIGNPVHSGNISLSHPVLSLTDVYLTWYRSLGLRRNTRETILTPDDQLVALQLCMAELNSQQIGAFEVQASDVLEAVNHLIQDKLGNLATAGGPTHRDDYHLIREAYDKFLDHCNVSDIADVFLRVQEKFQLDPDTAQRCRSSSKYILLELPQTQLETEMLKLLVDKSVTVVTMETSLDTSFSQSVEPADVRLTNQETDLNDLLERGHSLSTTVLSSSSATESYIRKVFQSYLTLLLNCRDEIALARAINIPDRDLDHRAFTELKRMARKKNMPMCQTAVSFVMQKRLGGKSYAPSQDNPLLQHIKGLSEFVTLLQKMQTIVEECTDSRSALGRLLTVLKNVLMRSKDLTLRKSSVEVVAVTMMEEAGRLADHLSDRRTDTASPKRSPGSGGSVYGRDVSRFIQLYLDRQAGRPSVGHVVEVLSDVYTSQSTPVRIPSLVSQFRSPDTETEKSREDTPLLQRTMQRMKELNNKKLAVPRYQSDCTWAMPAVSVSPLNNKEEIHVDYSPVNHDIIQAQAPPTNILQAEDNLQCDEEEKKRKRKDLINKILESADDQENVNLDREPSTKNSGKRKLKDGGTASSQPPSKKPKKPAATKSKKKVAPLLTGQKKLTTFFRM</sequence>
<dbReference type="GO" id="GO:0000785">
    <property type="term" value="C:chromatin"/>
    <property type="evidence" value="ECO:0000318"/>
    <property type="project" value="GO_Central"/>
</dbReference>
<feature type="compositionally biased region" description="Basic and acidic residues" evidence="12">
    <location>
        <begin position="463"/>
        <end position="473"/>
    </location>
</feature>
<evidence type="ECO:0000256" key="6">
    <source>
        <dbReference type="ARBA" id="ARBA00022763"/>
    </source>
</evidence>
<keyword evidence="5" id="KW-0963">Cytoplasm</keyword>
<keyword evidence="7" id="KW-0238">DNA-binding</keyword>
<dbReference type="PANTHER" id="PTHR32121">
    <property type="entry name" value="PCNA-INTERACTING PARTNER"/>
    <property type="match status" value="1"/>
</dbReference>
<dbReference type="RefSeq" id="XP_035666542.1">
    <property type="nucleotide sequence ID" value="XM_035810649.1"/>
</dbReference>
<feature type="region of interest" description="Disordered" evidence="12">
    <location>
        <begin position="648"/>
        <end position="710"/>
    </location>
</feature>
<dbReference type="GO" id="GO:0006281">
    <property type="term" value="P:DNA repair"/>
    <property type="evidence" value="ECO:0007669"/>
    <property type="project" value="UniProtKB-KW"/>
</dbReference>
<evidence type="ECO:0000256" key="5">
    <source>
        <dbReference type="ARBA" id="ARBA00022490"/>
    </source>
</evidence>
<dbReference type="Proteomes" id="UP000001554">
    <property type="component" value="Chromosome 2"/>
</dbReference>
<evidence type="ECO:0000313" key="14">
    <source>
        <dbReference type="RefSeq" id="XP_035666542.1"/>
    </source>
</evidence>